<feature type="compositionally biased region" description="Basic and acidic residues" evidence="1">
    <location>
        <begin position="137"/>
        <end position="193"/>
    </location>
</feature>
<name>A0AA36D0R6_9BILA</name>
<evidence type="ECO:0000313" key="3">
    <source>
        <dbReference type="EMBL" id="CAJ0577900.1"/>
    </source>
</evidence>
<dbReference type="Proteomes" id="UP001177023">
    <property type="component" value="Unassembled WGS sequence"/>
</dbReference>
<sequence>MSLALTAAILNIVGSGLIIIADVVILVLCFLYHRRFSEVASEKKFQAARDAAQYAQNPALLIYLIGKQVGLTEEEMLSEYERDYGERKLIVQSVMGREESVCNYFLKQYMSRFVQYGYAEEGIIITALREMIAAKPPEAKKPEEKKEDDKQKKTTEDRRTEMTQEKTTEDNKKKTTEEKKTVDDKNDKDDKRPNRPALPPPLPGIIVENV</sequence>
<comment type="caution">
    <text evidence="3">The sequence shown here is derived from an EMBL/GenBank/DDBJ whole genome shotgun (WGS) entry which is preliminary data.</text>
</comment>
<protein>
    <submittedName>
        <fullName evidence="3">Uncharacterized protein</fullName>
    </submittedName>
</protein>
<keyword evidence="4" id="KW-1185">Reference proteome</keyword>
<organism evidence="3 4">
    <name type="scientific">Mesorhabditis spiculigera</name>
    <dbReference type="NCBI Taxonomy" id="96644"/>
    <lineage>
        <taxon>Eukaryota</taxon>
        <taxon>Metazoa</taxon>
        <taxon>Ecdysozoa</taxon>
        <taxon>Nematoda</taxon>
        <taxon>Chromadorea</taxon>
        <taxon>Rhabditida</taxon>
        <taxon>Rhabditina</taxon>
        <taxon>Rhabditomorpha</taxon>
        <taxon>Rhabditoidea</taxon>
        <taxon>Rhabditidae</taxon>
        <taxon>Mesorhabditinae</taxon>
        <taxon>Mesorhabditis</taxon>
    </lineage>
</organism>
<dbReference type="EMBL" id="CATQJA010002652">
    <property type="protein sequence ID" value="CAJ0577900.1"/>
    <property type="molecule type" value="Genomic_DNA"/>
</dbReference>
<proteinExistence type="predicted"/>
<evidence type="ECO:0000256" key="1">
    <source>
        <dbReference type="SAM" id="MobiDB-lite"/>
    </source>
</evidence>
<feature type="region of interest" description="Disordered" evidence="1">
    <location>
        <begin position="136"/>
        <end position="210"/>
    </location>
</feature>
<accession>A0AA36D0R6</accession>
<evidence type="ECO:0000313" key="4">
    <source>
        <dbReference type="Proteomes" id="UP001177023"/>
    </source>
</evidence>
<evidence type="ECO:0000256" key="2">
    <source>
        <dbReference type="SAM" id="Phobius"/>
    </source>
</evidence>
<keyword evidence="2" id="KW-0472">Membrane</keyword>
<feature type="non-terminal residue" evidence="3">
    <location>
        <position position="1"/>
    </location>
</feature>
<keyword evidence="2" id="KW-0812">Transmembrane</keyword>
<reference evidence="3" key="1">
    <citation type="submission" date="2023-06" db="EMBL/GenBank/DDBJ databases">
        <authorList>
            <person name="Delattre M."/>
        </authorList>
    </citation>
    <scope>NUCLEOTIDE SEQUENCE</scope>
    <source>
        <strain evidence="3">AF72</strain>
    </source>
</reference>
<dbReference type="AlphaFoldDB" id="A0AA36D0R6"/>
<keyword evidence="2" id="KW-1133">Transmembrane helix</keyword>
<gene>
    <name evidence="3" type="ORF">MSPICULIGERA_LOCUS16164</name>
</gene>
<feature type="transmembrane region" description="Helical" evidence="2">
    <location>
        <begin position="12"/>
        <end position="33"/>
    </location>
</feature>